<keyword evidence="1" id="KW-0808">Transferase</keyword>
<protein>
    <submittedName>
        <fullName evidence="1">SAM-dependent methyltransferase</fullName>
    </submittedName>
</protein>
<proteinExistence type="predicted"/>
<comment type="caution">
    <text evidence="1">The sequence shown here is derived from an EMBL/GenBank/DDBJ whole genome shotgun (WGS) entry which is preliminary data.</text>
</comment>
<reference evidence="1" key="1">
    <citation type="submission" date="2018-01" db="EMBL/GenBank/DDBJ databases">
        <authorList>
            <person name="Krukenberg V."/>
        </authorList>
    </citation>
    <scope>NUCLEOTIDE SEQUENCE</scope>
    <source>
        <strain evidence="1">E20ANME2</strain>
    </source>
</reference>
<accession>A0AC61KZ48</accession>
<keyword evidence="1" id="KW-0489">Methyltransferase</keyword>
<sequence length="213" mass="24065">MPVIEPFEEYCSEYDQWFDENRFIYLSELAALRHFIRADEWGVGIGMEIGVGTGRFAAPLGIGVGVDPSPRMGEVASERGISFVSGVAESLPFRGEEFDFVLMMVTICFVDDVKKAFDEVYRVLKVNGYLIVGFIDKYSFLGRTYLHKKEKSKFYRYARFYSVDEVIAGLRYTGFNDFKMIQTIFGGLEGITAVQPFRAGHGDGSFVVIQALK</sequence>
<evidence type="ECO:0000313" key="1">
    <source>
        <dbReference type="EMBL" id="PXF57490.1"/>
    </source>
</evidence>
<dbReference type="EMBL" id="PQXF01000059">
    <property type="protein sequence ID" value="PXF57490.1"/>
    <property type="molecule type" value="Genomic_DNA"/>
</dbReference>
<name>A0AC61KZ48_9EURY</name>
<organism evidence="1 2">
    <name type="scientific">Candidatus Methanogaster sp</name>
    <dbReference type="NCBI Taxonomy" id="3386292"/>
    <lineage>
        <taxon>Archaea</taxon>
        <taxon>Methanobacteriati</taxon>
        <taxon>Methanobacteriota</taxon>
        <taxon>Stenosarchaea group</taxon>
        <taxon>Methanomicrobia</taxon>
        <taxon>Methanosarcinales</taxon>
        <taxon>ANME-2 cluster</taxon>
        <taxon>Candidatus Methanogasteraceae</taxon>
        <taxon>Candidatus Methanogaster</taxon>
    </lineage>
</organism>
<gene>
    <name evidence="1" type="ORF">C4B59_15160</name>
</gene>
<evidence type="ECO:0000313" key="2">
    <source>
        <dbReference type="Proteomes" id="UP000248329"/>
    </source>
</evidence>
<dbReference type="Proteomes" id="UP000248329">
    <property type="component" value="Unassembled WGS sequence"/>
</dbReference>